<dbReference type="GO" id="GO:0008270">
    <property type="term" value="F:zinc ion binding"/>
    <property type="evidence" value="ECO:0007669"/>
    <property type="project" value="InterPro"/>
</dbReference>
<dbReference type="InterPro" id="IPR054722">
    <property type="entry name" value="PolX-like_BBD"/>
</dbReference>
<name>A0AAW1JJ00_POPJA</name>
<dbReference type="PANTHER" id="PTHR47592:SF27">
    <property type="entry name" value="OS08G0421700 PROTEIN"/>
    <property type="match status" value="1"/>
</dbReference>
<dbReference type="SUPFAM" id="SSF57756">
    <property type="entry name" value="Retrovirus zinc finger-like domains"/>
    <property type="match status" value="1"/>
</dbReference>
<dbReference type="AlphaFoldDB" id="A0AAW1JJ00"/>
<dbReference type="InterPro" id="IPR036875">
    <property type="entry name" value="Znf_CCHC_sf"/>
</dbReference>
<dbReference type="GO" id="GO:0003676">
    <property type="term" value="F:nucleic acid binding"/>
    <property type="evidence" value="ECO:0007669"/>
    <property type="project" value="InterPro"/>
</dbReference>
<organism evidence="2 3">
    <name type="scientific">Popillia japonica</name>
    <name type="common">Japanese beetle</name>
    <dbReference type="NCBI Taxonomy" id="7064"/>
    <lineage>
        <taxon>Eukaryota</taxon>
        <taxon>Metazoa</taxon>
        <taxon>Ecdysozoa</taxon>
        <taxon>Arthropoda</taxon>
        <taxon>Hexapoda</taxon>
        <taxon>Insecta</taxon>
        <taxon>Pterygota</taxon>
        <taxon>Neoptera</taxon>
        <taxon>Endopterygota</taxon>
        <taxon>Coleoptera</taxon>
        <taxon>Polyphaga</taxon>
        <taxon>Scarabaeiformia</taxon>
        <taxon>Scarabaeidae</taxon>
        <taxon>Rutelinae</taxon>
        <taxon>Popillia</taxon>
    </lineage>
</organism>
<dbReference type="Proteomes" id="UP001458880">
    <property type="component" value="Unassembled WGS sequence"/>
</dbReference>
<reference evidence="2 3" key="1">
    <citation type="journal article" date="2024" name="BMC Genomics">
        <title>De novo assembly and annotation of Popillia japonica's genome with initial clues to its potential as an invasive pest.</title>
        <authorList>
            <person name="Cucini C."/>
            <person name="Boschi S."/>
            <person name="Funari R."/>
            <person name="Cardaioli E."/>
            <person name="Iannotti N."/>
            <person name="Marturano G."/>
            <person name="Paoli F."/>
            <person name="Bruttini M."/>
            <person name="Carapelli A."/>
            <person name="Frati F."/>
            <person name="Nardi F."/>
        </authorList>
    </citation>
    <scope>NUCLEOTIDE SEQUENCE [LARGE SCALE GENOMIC DNA]</scope>
    <source>
        <strain evidence="2">DMR45628</strain>
    </source>
</reference>
<protein>
    <recommendedName>
        <fullName evidence="1">Retrovirus-related Pol polyprotein from transposon TNT 1-94-like beta-barrel domain-containing protein</fullName>
    </recommendedName>
</protein>
<gene>
    <name evidence="2" type="ORF">QE152_g29002</name>
</gene>
<dbReference type="Pfam" id="PF22936">
    <property type="entry name" value="Pol_BBD"/>
    <property type="match status" value="1"/>
</dbReference>
<evidence type="ECO:0000313" key="2">
    <source>
        <dbReference type="EMBL" id="KAK9703928.1"/>
    </source>
</evidence>
<evidence type="ECO:0000313" key="3">
    <source>
        <dbReference type="Proteomes" id="UP001458880"/>
    </source>
</evidence>
<accession>A0AAW1JJ00</accession>
<dbReference type="EMBL" id="JASPKY010000361">
    <property type="protein sequence ID" value="KAK9703928.1"/>
    <property type="molecule type" value="Genomic_DNA"/>
</dbReference>
<sequence>MVKKFLHPMLRLIEEDNLSRINGEEVSTSDAAFVAKINKTKKKPKQKVNIDELKKKTKCYVCHQIGHWFKECSHRKNLPNKSGNNDKNQSAVWCCVVRYHKTENSDTDFWYADSGASSHMTYHRKWFPEYHEYTDKYFVEIVDRKYLEIVGVGTILIEARVINQWELRCLKNVCLTSVLASPFEDLSNTDKFLFVKIVNLVR</sequence>
<proteinExistence type="predicted"/>
<comment type="caution">
    <text evidence="2">The sequence shown here is derived from an EMBL/GenBank/DDBJ whole genome shotgun (WGS) entry which is preliminary data.</text>
</comment>
<feature type="domain" description="Retrovirus-related Pol polyprotein from transposon TNT 1-94-like beta-barrel" evidence="1">
    <location>
        <begin position="110"/>
        <end position="174"/>
    </location>
</feature>
<dbReference type="PANTHER" id="PTHR47592">
    <property type="entry name" value="PBF68 PROTEIN"/>
    <property type="match status" value="1"/>
</dbReference>
<keyword evidence="3" id="KW-1185">Reference proteome</keyword>
<dbReference type="Gene3D" id="4.10.60.10">
    <property type="entry name" value="Zinc finger, CCHC-type"/>
    <property type="match status" value="1"/>
</dbReference>
<evidence type="ECO:0000259" key="1">
    <source>
        <dbReference type="Pfam" id="PF22936"/>
    </source>
</evidence>